<keyword evidence="2" id="KW-1185">Reference proteome</keyword>
<gene>
    <name evidence="1" type="ORF">GCWU000325_01102</name>
</gene>
<evidence type="ECO:0000313" key="2">
    <source>
        <dbReference type="Proteomes" id="UP000003460"/>
    </source>
</evidence>
<reference evidence="1" key="1">
    <citation type="submission" date="2009-09" db="EMBL/GenBank/DDBJ databases">
        <authorList>
            <person name="Weinstock G."/>
            <person name="Sodergren E."/>
            <person name="Clifton S."/>
            <person name="Fulton L."/>
            <person name="Fulton B."/>
            <person name="Courtney L."/>
            <person name="Fronick C."/>
            <person name="Harrison M."/>
            <person name="Strong C."/>
            <person name="Farmer C."/>
            <person name="Delahaunty K."/>
            <person name="Markovic C."/>
            <person name="Hall O."/>
            <person name="Minx P."/>
            <person name="Tomlinson C."/>
            <person name="Mitreva M."/>
            <person name="Nelson J."/>
            <person name="Hou S."/>
            <person name="Wollam A."/>
            <person name="Pepin K.H."/>
            <person name="Johnson M."/>
            <person name="Bhonagiri V."/>
            <person name="Nash W.E."/>
            <person name="Warren W."/>
            <person name="Chinwalla A."/>
            <person name="Mardis E.R."/>
            <person name="Wilson R.K."/>
        </authorList>
    </citation>
    <scope>NUCLEOTIDE SEQUENCE [LARGE SCALE GENOMIC DNA]</scope>
    <source>
        <strain evidence="1">ATCC 51259</strain>
    </source>
</reference>
<comment type="caution">
    <text evidence="1">The sequence shown here is derived from an EMBL/GenBank/DDBJ whole genome shotgun (WGS) entry which is preliminary data.</text>
</comment>
<name>C9LFW4_9BACT</name>
<dbReference type="HOGENOM" id="CLU_3102341_0_0_10"/>
<proteinExistence type="predicted"/>
<dbReference type="Proteomes" id="UP000003460">
    <property type="component" value="Unassembled WGS sequence"/>
</dbReference>
<evidence type="ECO:0000313" key="1">
    <source>
        <dbReference type="EMBL" id="EEX71572.1"/>
    </source>
</evidence>
<dbReference type="AlphaFoldDB" id="C9LFW4"/>
<accession>C9LFW4</accession>
<sequence>MCFVGKSTYFFKQTMQSRLKKYFYFLPSTPNEVKSPTKGQIQPAQLLQLSA</sequence>
<protein>
    <submittedName>
        <fullName evidence="1">Uncharacterized protein</fullName>
    </submittedName>
</protein>
<organism evidence="1 2">
    <name type="scientific">Alloprevotella tannerae ATCC 51259</name>
    <dbReference type="NCBI Taxonomy" id="626522"/>
    <lineage>
        <taxon>Bacteria</taxon>
        <taxon>Pseudomonadati</taxon>
        <taxon>Bacteroidota</taxon>
        <taxon>Bacteroidia</taxon>
        <taxon>Bacteroidales</taxon>
        <taxon>Prevotellaceae</taxon>
        <taxon>Alloprevotella</taxon>
    </lineage>
</organism>
<dbReference type="STRING" id="626522.GCWU000325_01102"/>
<dbReference type="EMBL" id="ACIJ02000018">
    <property type="protein sequence ID" value="EEX71572.1"/>
    <property type="molecule type" value="Genomic_DNA"/>
</dbReference>